<reference evidence="2 3" key="1">
    <citation type="submission" date="2023-08" db="EMBL/GenBank/DDBJ databases">
        <title>Black Yeasts Isolated from many extreme environments.</title>
        <authorList>
            <person name="Coleine C."/>
            <person name="Stajich J.E."/>
            <person name="Selbmann L."/>
        </authorList>
    </citation>
    <scope>NUCLEOTIDE SEQUENCE [LARGE SCALE GENOMIC DNA]</scope>
    <source>
        <strain evidence="2 3">CCFEE 5386</strain>
    </source>
</reference>
<sequence length="430" mass="48848">MSSTGQWSISTGGPAFVTARPRRPRGSCRTRDWLRLLLLRARRGPAANGYLFAAYGVACNYGGDAANAELQHSGEGAFIVEPYNPHPVLPPSDPFAESPGVKALRHLANQPLQQPAPYPSQPLPPTPPNELMLGMLNYPLALHETDEVYRISESDLDRLCRFQDRTVLTIGTAQTVHIFRDCVLKLGIEHDYVTHIIFTIVLMHDRYLSEDPWQSPSTEETFHHYHGTAMFNKMLSLPMEEHEKDAMWAAAALLGAITIAAVDATTPEDSWPLKPDGPTDLDWLRMSDGKKEVWRLADPLRQTSIWRQALMYDYDSDITPKSRRPEVEALTPRFIRFFNYDENDQKALLLLAWWYAKMLDYPSWWIQRRAALECKAIVIYLGRRYMHLSDVGFLLDFPKMMCGFAVSSEFLRHVDQGREGEMGPRVGVTG</sequence>
<name>A0ABR0LA68_9PEZI</name>
<accession>A0ABR0LA68</accession>
<keyword evidence="3" id="KW-1185">Reference proteome</keyword>
<feature type="region of interest" description="Disordered" evidence="1">
    <location>
        <begin position="1"/>
        <end position="25"/>
    </location>
</feature>
<gene>
    <name evidence="2" type="ORF">LTR32_002540</name>
</gene>
<evidence type="ECO:0000313" key="2">
    <source>
        <dbReference type="EMBL" id="KAK5145766.1"/>
    </source>
</evidence>
<dbReference type="InterPro" id="IPR053157">
    <property type="entry name" value="Sterol_Uptake_Regulator"/>
</dbReference>
<protein>
    <recommendedName>
        <fullName evidence="4">Transcription factor domain-containing protein</fullName>
    </recommendedName>
</protein>
<evidence type="ECO:0008006" key="4">
    <source>
        <dbReference type="Google" id="ProtNLM"/>
    </source>
</evidence>
<dbReference type="PANTHER" id="PTHR47784">
    <property type="entry name" value="STEROL UPTAKE CONTROL PROTEIN 2"/>
    <property type="match status" value="1"/>
</dbReference>
<comment type="caution">
    <text evidence="2">The sequence shown here is derived from an EMBL/GenBank/DDBJ whole genome shotgun (WGS) entry which is preliminary data.</text>
</comment>
<evidence type="ECO:0000313" key="3">
    <source>
        <dbReference type="Proteomes" id="UP001308179"/>
    </source>
</evidence>
<proteinExistence type="predicted"/>
<dbReference type="EMBL" id="JAVRRR010000128">
    <property type="protein sequence ID" value="KAK5145766.1"/>
    <property type="molecule type" value="Genomic_DNA"/>
</dbReference>
<organism evidence="2 3">
    <name type="scientific">Rachicladosporium monterosium</name>
    <dbReference type="NCBI Taxonomy" id="1507873"/>
    <lineage>
        <taxon>Eukaryota</taxon>
        <taxon>Fungi</taxon>
        <taxon>Dikarya</taxon>
        <taxon>Ascomycota</taxon>
        <taxon>Pezizomycotina</taxon>
        <taxon>Dothideomycetes</taxon>
        <taxon>Dothideomycetidae</taxon>
        <taxon>Cladosporiales</taxon>
        <taxon>Cladosporiaceae</taxon>
        <taxon>Rachicladosporium</taxon>
    </lineage>
</organism>
<dbReference type="PANTHER" id="PTHR47784:SF9">
    <property type="entry name" value="ZN(II)2CYS6 TRANSCRIPTION FACTOR (EUROFUNG)"/>
    <property type="match status" value="1"/>
</dbReference>
<dbReference type="Proteomes" id="UP001308179">
    <property type="component" value="Unassembled WGS sequence"/>
</dbReference>
<feature type="compositionally biased region" description="Polar residues" evidence="1">
    <location>
        <begin position="1"/>
        <end position="11"/>
    </location>
</feature>
<evidence type="ECO:0000256" key="1">
    <source>
        <dbReference type="SAM" id="MobiDB-lite"/>
    </source>
</evidence>